<keyword evidence="6 7" id="KW-0472">Membrane</keyword>
<evidence type="ECO:0000256" key="6">
    <source>
        <dbReference type="ARBA" id="ARBA00023136"/>
    </source>
</evidence>
<dbReference type="InterPro" id="IPR037185">
    <property type="entry name" value="EmrE-like"/>
</dbReference>
<feature type="transmembrane region" description="Helical" evidence="7">
    <location>
        <begin position="255"/>
        <end position="278"/>
    </location>
</feature>
<feature type="region of interest" description="Disordered" evidence="8">
    <location>
        <begin position="30"/>
        <end position="51"/>
    </location>
</feature>
<evidence type="ECO:0000313" key="9">
    <source>
        <dbReference type="EnsemblPlants" id="HORVU.MOREX.r3.5HG0487880.1"/>
    </source>
</evidence>
<evidence type="ECO:0000256" key="3">
    <source>
        <dbReference type="ARBA" id="ARBA00022448"/>
    </source>
</evidence>
<dbReference type="Gramene" id="HORVU.MOREX.r3.5HG0487880.1">
    <property type="protein sequence ID" value="HORVU.MOREX.r3.5HG0487880.1"/>
    <property type="gene ID" value="HORVU.MOREX.r3.5HG0487880"/>
</dbReference>
<protein>
    <recommendedName>
        <fullName evidence="7">Probable purine permease</fullName>
    </recommendedName>
</protein>
<dbReference type="GO" id="GO:0015211">
    <property type="term" value="F:purine nucleoside transmembrane transporter activity"/>
    <property type="evidence" value="ECO:0007669"/>
    <property type="project" value="UniProtKB-UniRule"/>
</dbReference>
<dbReference type="KEGG" id="hvg:123397508"/>
<accession>A0A8I6XPE2</accession>
<reference evidence="9" key="3">
    <citation type="submission" date="2022-01" db="UniProtKB">
        <authorList>
            <consortium name="EnsemblPlants"/>
        </authorList>
    </citation>
    <scope>IDENTIFICATION</scope>
    <source>
        <strain evidence="9">subsp. vulgare</strain>
    </source>
</reference>
<feature type="transmembrane region" description="Helical" evidence="7">
    <location>
        <begin position="336"/>
        <end position="354"/>
    </location>
</feature>
<feature type="transmembrane region" description="Helical" evidence="7">
    <location>
        <begin position="199"/>
        <end position="216"/>
    </location>
</feature>
<feature type="transmembrane region" description="Helical" evidence="7">
    <location>
        <begin position="127"/>
        <end position="146"/>
    </location>
</feature>
<dbReference type="InterPro" id="IPR030182">
    <property type="entry name" value="PUP_plant"/>
</dbReference>
<feature type="transmembrane region" description="Helical" evidence="7">
    <location>
        <begin position="93"/>
        <end position="115"/>
    </location>
</feature>
<dbReference type="PANTHER" id="PTHR31376:SF99">
    <property type="entry name" value="PURINE PERMEASE-RELATED"/>
    <property type="match status" value="1"/>
</dbReference>
<gene>
    <name evidence="9" type="primary">LOC123397508</name>
</gene>
<dbReference type="EnsemblPlants" id="HORVU.MOREX.r3.5HG0487880.1">
    <property type="protein sequence ID" value="HORVU.MOREX.r3.5HG0487880.1"/>
    <property type="gene ID" value="HORVU.MOREX.r3.5HG0487880"/>
</dbReference>
<dbReference type="PANTHER" id="PTHR31376">
    <property type="entry name" value="OS09G0467300 PROTEIN-RELATED"/>
    <property type="match status" value="1"/>
</dbReference>
<feature type="transmembrane region" description="Helical" evidence="7">
    <location>
        <begin position="393"/>
        <end position="411"/>
    </location>
</feature>
<evidence type="ECO:0000256" key="4">
    <source>
        <dbReference type="ARBA" id="ARBA00022692"/>
    </source>
</evidence>
<evidence type="ECO:0000256" key="1">
    <source>
        <dbReference type="ARBA" id="ARBA00004141"/>
    </source>
</evidence>
<keyword evidence="4 7" id="KW-0812">Transmembrane</keyword>
<feature type="transmembrane region" description="Helical" evidence="7">
    <location>
        <begin position="167"/>
        <end position="187"/>
    </location>
</feature>
<sequence length="432" mass="46039">MARALRTPTLLHLAAVYSARNVLTLCTHPRPSKLEPGSFPPSQTSIGTSRPAGQLMEVEATPQRRAQQQPCKNGVAKQLPGGGAKPLRHNPLLVINFLLMVVGSAFGPLLLRAYFLHGGTRKWLSSLLQTAGWPLLLAPLGASFLSRRRSNKDGGSATPLFLMSPRLLAATVAVGLMTGLDDLLYAYGLAYLPVSTSSILISTQLAFTAAFALLLVRQRFTAFSVNAVVLLSVGAAMLGMNAGGDRPAGVTRPQYYAGFGMTLGAALIYGIVLPVMELSQARHAARTGAAVTYTLVMEMQIVIGFTATAFSAVGMLVNNDFHAIRGEAREFGLGQIGYYLLLAGSATVYQFFFLGTIGAIFYGSALLAGVIMTVLIPVTEVLAVMFFHEPFNGTKGVALALSLWGFVSYLYGEVRAKAKQSDKPLNAEHLDP</sequence>
<dbReference type="RefSeq" id="XP_044947974.1">
    <property type="nucleotide sequence ID" value="XM_045092039.1"/>
</dbReference>
<dbReference type="AlphaFoldDB" id="A0A8I6XPE2"/>
<name>A0A8I6XPE2_HORVV</name>
<dbReference type="SMR" id="A0A8I6XPE2"/>
<dbReference type="GeneID" id="123397508"/>
<keyword evidence="5 7" id="KW-1133">Transmembrane helix</keyword>
<evidence type="ECO:0000256" key="2">
    <source>
        <dbReference type="ARBA" id="ARBA00006213"/>
    </source>
</evidence>
<dbReference type="GO" id="GO:0022857">
    <property type="term" value="F:transmembrane transporter activity"/>
    <property type="evidence" value="ECO:0000318"/>
    <property type="project" value="GO_Central"/>
</dbReference>
<evidence type="ECO:0000256" key="5">
    <source>
        <dbReference type="ARBA" id="ARBA00022989"/>
    </source>
</evidence>
<dbReference type="Gramene" id="HORVU.MOREX.r2.5HG0404200.1">
    <property type="protein sequence ID" value="HORVU.MOREX.r2.5HG0404200.1"/>
    <property type="gene ID" value="HORVU.MOREX.r2.5HG0404200"/>
</dbReference>
<keyword evidence="3 7" id="KW-0813">Transport</keyword>
<comment type="subcellular location">
    <subcellularLocation>
        <location evidence="1 7">Membrane</location>
        <topology evidence="1 7">Multi-pass membrane protein</topology>
    </subcellularLocation>
</comment>
<dbReference type="GO" id="GO:0005345">
    <property type="term" value="F:purine nucleobase transmembrane transporter activity"/>
    <property type="evidence" value="ECO:0007669"/>
    <property type="project" value="UniProtKB-UniRule"/>
</dbReference>
<dbReference type="SUPFAM" id="SSF103481">
    <property type="entry name" value="Multidrug resistance efflux transporter EmrE"/>
    <property type="match status" value="1"/>
</dbReference>
<dbReference type="Proteomes" id="UP000011116">
    <property type="component" value="Chromosome 5H"/>
</dbReference>
<comment type="similarity">
    <text evidence="2 7">Belongs to the purine permeases (TC 2.A.7.14) family.</text>
</comment>
<evidence type="ECO:0000256" key="8">
    <source>
        <dbReference type="SAM" id="MobiDB-lite"/>
    </source>
</evidence>
<dbReference type="GO" id="GO:0016020">
    <property type="term" value="C:membrane"/>
    <property type="evidence" value="ECO:0007669"/>
    <property type="project" value="UniProtKB-SubCell"/>
</dbReference>
<evidence type="ECO:0000313" key="10">
    <source>
        <dbReference type="Proteomes" id="UP000011116"/>
    </source>
</evidence>
<evidence type="ECO:0000256" key="7">
    <source>
        <dbReference type="RuleBase" id="RU368015"/>
    </source>
</evidence>
<reference evidence="10" key="1">
    <citation type="journal article" date="2012" name="Nature">
        <title>A physical, genetic and functional sequence assembly of the barley genome.</title>
        <authorList>
            <consortium name="The International Barley Genome Sequencing Consortium"/>
            <person name="Mayer K.F."/>
            <person name="Waugh R."/>
            <person name="Brown J.W."/>
            <person name="Schulman A."/>
            <person name="Langridge P."/>
            <person name="Platzer M."/>
            <person name="Fincher G.B."/>
            <person name="Muehlbauer G.J."/>
            <person name="Sato K."/>
            <person name="Close T.J."/>
            <person name="Wise R.P."/>
            <person name="Stein N."/>
        </authorList>
    </citation>
    <scope>NUCLEOTIDE SEQUENCE [LARGE SCALE GENOMIC DNA]</scope>
    <source>
        <strain evidence="10">cv. Morex</strain>
    </source>
</reference>
<organism evidence="9 10">
    <name type="scientific">Hordeum vulgare subsp. vulgare</name>
    <name type="common">Domesticated barley</name>
    <dbReference type="NCBI Taxonomy" id="112509"/>
    <lineage>
        <taxon>Eukaryota</taxon>
        <taxon>Viridiplantae</taxon>
        <taxon>Streptophyta</taxon>
        <taxon>Embryophyta</taxon>
        <taxon>Tracheophyta</taxon>
        <taxon>Spermatophyta</taxon>
        <taxon>Magnoliopsida</taxon>
        <taxon>Liliopsida</taxon>
        <taxon>Poales</taxon>
        <taxon>Poaceae</taxon>
        <taxon>BOP clade</taxon>
        <taxon>Pooideae</taxon>
        <taxon>Triticodae</taxon>
        <taxon>Triticeae</taxon>
        <taxon>Hordeinae</taxon>
        <taxon>Hordeum</taxon>
    </lineage>
</organism>
<dbReference type="Pfam" id="PF16913">
    <property type="entry name" value="PUNUT"/>
    <property type="match status" value="1"/>
</dbReference>
<feature type="transmembrane region" description="Helical" evidence="7">
    <location>
        <begin position="290"/>
        <end position="316"/>
    </location>
</feature>
<feature type="transmembrane region" description="Helical" evidence="7">
    <location>
        <begin position="223"/>
        <end position="243"/>
    </location>
</feature>
<feature type="transmembrane region" description="Helical" evidence="7">
    <location>
        <begin position="366"/>
        <end position="387"/>
    </location>
</feature>
<reference evidence="9" key="2">
    <citation type="submission" date="2020-10" db="EMBL/GenBank/DDBJ databases">
        <authorList>
            <person name="Scholz U."/>
            <person name="Mascher M."/>
            <person name="Fiebig A."/>
        </authorList>
    </citation>
    <scope>NUCLEOTIDE SEQUENCE [LARGE SCALE GENOMIC DNA]</scope>
    <source>
        <strain evidence="9">cv. Morex</strain>
    </source>
</reference>
<proteinExistence type="inferred from homology"/>
<dbReference type="OrthoDB" id="1865379at2759"/>
<keyword evidence="10" id="KW-1185">Reference proteome</keyword>